<keyword evidence="4 7" id="KW-0378">Hydrolase</keyword>
<dbReference type="GO" id="GO:0009507">
    <property type="term" value="C:chloroplast"/>
    <property type="evidence" value="ECO:0007669"/>
    <property type="project" value="UniProtKB-SubCell"/>
</dbReference>
<keyword evidence="7" id="KW-0934">Plastid</keyword>
<proteinExistence type="inferred from homology"/>
<accession>A0AAQ3Q6S0</accession>
<dbReference type="EMBL" id="CP136892">
    <property type="protein sequence ID" value="WOL01041.1"/>
    <property type="molecule type" value="Genomic_DNA"/>
</dbReference>
<evidence type="ECO:0000313" key="9">
    <source>
        <dbReference type="Proteomes" id="UP001327560"/>
    </source>
</evidence>
<protein>
    <recommendedName>
        <fullName evidence="2 7">Peptide deformylase</fullName>
        <ecNumber evidence="2 7">3.5.1.88</ecNumber>
    </recommendedName>
</protein>
<dbReference type="Gene3D" id="3.90.45.10">
    <property type="entry name" value="Peptide deformylase"/>
    <property type="match status" value="1"/>
</dbReference>
<dbReference type="Proteomes" id="UP001327560">
    <property type="component" value="Chromosome 3"/>
</dbReference>
<evidence type="ECO:0000256" key="1">
    <source>
        <dbReference type="ARBA" id="ARBA00010759"/>
    </source>
</evidence>
<dbReference type="GO" id="GO:0042586">
    <property type="term" value="F:peptide deformylase activity"/>
    <property type="evidence" value="ECO:0007669"/>
    <property type="project" value="UniProtKB-EC"/>
</dbReference>
<dbReference type="InterPro" id="IPR023635">
    <property type="entry name" value="Peptide_deformylase"/>
</dbReference>
<dbReference type="EC" id="3.5.1.88" evidence="2 7"/>
<name>A0AAQ3Q6S0_9LILI</name>
<dbReference type="GO" id="GO:0046872">
    <property type="term" value="F:metal ion binding"/>
    <property type="evidence" value="ECO:0007669"/>
    <property type="project" value="UniProtKB-KW"/>
</dbReference>
<keyword evidence="5 7" id="KW-0648">Protein biosynthesis</keyword>
<evidence type="ECO:0000256" key="3">
    <source>
        <dbReference type="ARBA" id="ARBA00022723"/>
    </source>
</evidence>
<evidence type="ECO:0000256" key="7">
    <source>
        <dbReference type="RuleBase" id="RU362111"/>
    </source>
</evidence>
<keyword evidence="7" id="KW-0809">Transit peptide</keyword>
<organism evidence="8 9">
    <name type="scientific">Canna indica</name>
    <name type="common">Indian-shot</name>
    <dbReference type="NCBI Taxonomy" id="4628"/>
    <lineage>
        <taxon>Eukaryota</taxon>
        <taxon>Viridiplantae</taxon>
        <taxon>Streptophyta</taxon>
        <taxon>Embryophyta</taxon>
        <taxon>Tracheophyta</taxon>
        <taxon>Spermatophyta</taxon>
        <taxon>Magnoliopsida</taxon>
        <taxon>Liliopsida</taxon>
        <taxon>Zingiberales</taxon>
        <taxon>Cannaceae</taxon>
        <taxon>Canna</taxon>
    </lineage>
</organism>
<keyword evidence="3 7" id="KW-0479">Metal-binding</keyword>
<keyword evidence="7" id="KW-0150">Chloroplast</keyword>
<comment type="similarity">
    <text evidence="1 7">Belongs to the polypeptide deformylase family.</text>
</comment>
<dbReference type="InterPro" id="IPR036821">
    <property type="entry name" value="Peptide_deformylase_sf"/>
</dbReference>
<dbReference type="GO" id="GO:0005739">
    <property type="term" value="C:mitochondrion"/>
    <property type="evidence" value="ECO:0007669"/>
    <property type="project" value="TreeGrafter"/>
</dbReference>
<dbReference type="PANTHER" id="PTHR10458">
    <property type="entry name" value="PEPTIDE DEFORMYLASE"/>
    <property type="match status" value="1"/>
</dbReference>
<comment type="subcellular location">
    <subcellularLocation>
        <location evidence="7">Plastid</location>
        <location evidence="7">Chloroplast</location>
    </subcellularLocation>
</comment>
<evidence type="ECO:0000256" key="5">
    <source>
        <dbReference type="ARBA" id="ARBA00022917"/>
    </source>
</evidence>
<evidence type="ECO:0000256" key="6">
    <source>
        <dbReference type="ARBA" id="ARBA00037114"/>
    </source>
</evidence>
<evidence type="ECO:0000256" key="4">
    <source>
        <dbReference type="ARBA" id="ARBA00022801"/>
    </source>
</evidence>
<dbReference type="AlphaFoldDB" id="A0AAQ3Q6S0"/>
<dbReference type="PANTHER" id="PTHR10458:SF2">
    <property type="entry name" value="PEPTIDE DEFORMYLASE, MITOCHONDRIAL"/>
    <property type="match status" value="1"/>
</dbReference>
<dbReference type="Pfam" id="PF01327">
    <property type="entry name" value="Pep_deformylase"/>
    <property type="match status" value="1"/>
</dbReference>
<gene>
    <name evidence="8" type="ORF">Cni_G09754</name>
</gene>
<evidence type="ECO:0000313" key="8">
    <source>
        <dbReference type="EMBL" id="WOL01041.1"/>
    </source>
</evidence>
<comment type="catalytic activity">
    <reaction evidence="7">
        <text>N-terminal N-formyl-L-methionyl-[peptide] + H2O = N-terminal L-methionyl-[peptide] + formate</text>
        <dbReference type="Rhea" id="RHEA:24420"/>
        <dbReference type="Rhea" id="RHEA-COMP:10639"/>
        <dbReference type="Rhea" id="RHEA-COMP:10640"/>
        <dbReference type="ChEBI" id="CHEBI:15377"/>
        <dbReference type="ChEBI" id="CHEBI:15740"/>
        <dbReference type="ChEBI" id="CHEBI:49298"/>
        <dbReference type="ChEBI" id="CHEBI:64731"/>
        <dbReference type="EC" id="3.5.1.88"/>
    </reaction>
</comment>
<evidence type="ECO:0000256" key="2">
    <source>
        <dbReference type="ARBA" id="ARBA00012175"/>
    </source>
</evidence>
<dbReference type="SUPFAM" id="SSF56420">
    <property type="entry name" value="Peptide deformylase"/>
    <property type="match status" value="1"/>
</dbReference>
<dbReference type="GO" id="GO:0006412">
    <property type="term" value="P:translation"/>
    <property type="evidence" value="ECO:0007669"/>
    <property type="project" value="UniProtKB-KW"/>
</dbReference>
<sequence>MQICNQVTAGGHDRLYSGRRLFIAFLTTTSPFPFPLLPLELWPFSVTSSLAQVAAVTPFYHDGGYLGGFGALGSQFSLSLPQRRTATRISAAGWFSGFGAKKGKGAALLEIDKAGNPVFHQLTNEVPPQEIGSEKIQKIIKDTVAAMRKAPGVGLTAPQIGVLLKVTFFLIG</sequence>
<reference evidence="8 9" key="1">
    <citation type="submission" date="2023-10" db="EMBL/GenBank/DDBJ databases">
        <title>Chromosome-scale genome assembly provides insights into flower coloration mechanisms of Canna indica.</title>
        <authorList>
            <person name="Li C."/>
        </authorList>
    </citation>
    <scope>NUCLEOTIDE SEQUENCE [LARGE SCALE GENOMIC DNA]</scope>
    <source>
        <tissue evidence="8">Flower</tissue>
    </source>
</reference>
<comment type="function">
    <text evidence="6 7">Removes the formyl group from the N-terminal Met of newly synthesized proteins.</text>
</comment>
<keyword evidence="9" id="KW-1185">Reference proteome</keyword>